<evidence type="ECO:0000313" key="11">
    <source>
        <dbReference type="EMBL" id="NOU65769.1"/>
    </source>
</evidence>
<dbReference type="PANTHER" id="PTHR42713:SF3">
    <property type="entry name" value="TRANSCRIPTIONAL REGULATORY PROTEIN HPTR"/>
    <property type="match status" value="1"/>
</dbReference>
<reference evidence="11 12" key="1">
    <citation type="submission" date="2019-10" db="EMBL/GenBank/DDBJ databases">
        <title>Description of Paenibacillus humi sp. nov.</title>
        <authorList>
            <person name="Carlier A."/>
            <person name="Qi S."/>
        </authorList>
    </citation>
    <scope>NUCLEOTIDE SEQUENCE [LARGE SCALE GENOMIC DNA]</scope>
    <source>
        <strain evidence="11 12">LMG 31461</strain>
    </source>
</reference>
<dbReference type="EMBL" id="WHNY01000057">
    <property type="protein sequence ID" value="NOU65769.1"/>
    <property type="molecule type" value="Genomic_DNA"/>
</dbReference>
<name>A0ABX1XBQ6_9BACL</name>
<dbReference type="RefSeq" id="WP_171631871.1">
    <property type="nucleotide sequence ID" value="NZ_WHNY01000057.1"/>
</dbReference>
<dbReference type="Pfam" id="PF12833">
    <property type="entry name" value="HTH_18"/>
    <property type="match status" value="1"/>
</dbReference>
<dbReference type="Gene3D" id="1.10.10.60">
    <property type="entry name" value="Homeodomain-like"/>
    <property type="match status" value="2"/>
</dbReference>
<keyword evidence="5" id="KW-0805">Transcription regulation</keyword>
<dbReference type="Gene3D" id="3.40.50.2300">
    <property type="match status" value="1"/>
</dbReference>
<evidence type="ECO:0000256" key="2">
    <source>
        <dbReference type="ARBA" id="ARBA00022490"/>
    </source>
</evidence>
<comment type="caution">
    <text evidence="11">The sequence shown here is derived from an EMBL/GenBank/DDBJ whole genome shotgun (WGS) entry which is preliminary data.</text>
</comment>
<dbReference type="InterPro" id="IPR001789">
    <property type="entry name" value="Sig_transdc_resp-reg_receiver"/>
</dbReference>
<evidence type="ECO:0000256" key="4">
    <source>
        <dbReference type="ARBA" id="ARBA00023012"/>
    </source>
</evidence>
<feature type="domain" description="HTH araC/xylS-type" evidence="9">
    <location>
        <begin position="139"/>
        <end position="240"/>
    </location>
</feature>
<evidence type="ECO:0000256" key="8">
    <source>
        <dbReference type="PROSITE-ProRule" id="PRU00169"/>
    </source>
</evidence>
<keyword evidence="12" id="KW-1185">Reference proteome</keyword>
<dbReference type="InterPro" id="IPR020449">
    <property type="entry name" value="Tscrpt_reg_AraC-type_HTH"/>
</dbReference>
<dbReference type="SMART" id="SM00342">
    <property type="entry name" value="HTH_ARAC"/>
    <property type="match status" value="1"/>
</dbReference>
<dbReference type="Pfam" id="PF00072">
    <property type="entry name" value="Response_reg"/>
    <property type="match status" value="1"/>
</dbReference>
<evidence type="ECO:0000256" key="7">
    <source>
        <dbReference type="ARBA" id="ARBA00023163"/>
    </source>
</evidence>
<dbReference type="CDD" id="cd17536">
    <property type="entry name" value="REC_YesN-like"/>
    <property type="match status" value="1"/>
</dbReference>
<dbReference type="InterPro" id="IPR011006">
    <property type="entry name" value="CheY-like_superfamily"/>
</dbReference>
<dbReference type="Proteomes" id="UP000653578">
    <property type="component" value="Unassembled WGS sequence"/>
</dbReference>
<evidence type="ECO:0000256" key="3">
    <source>
        <dbReference type="ARBA" id="ARBA00022553"/>
    </source>
</evidence>
<keyword evidence="4" id="KW-0902">Two-component regulatory system</keyword>
<organism evidence="11 12">
    <name type="scientific">Paenibacillus plantarum</name>
    <dbReference type="NCBI Taxonomy" id="2654975"/>
    <lineage>
        <taxon>Bacteria</taxon>
        <taxon>Bacillati</taxon>
        <taxon>Bacillota</taxon>
        <taxon>Bacilli</taxon>
        <taxon>Bacillales</taxon>
        <taxon>Paenibacillaceae</taxon>
        <taxon>Paenibacillus</taxon>
    </lineage>
</organism>
<dbReference type="SUPFAM" id="SSF46689">
    <property type="entry name" value="Homeodomain-like"/>
    <property type="match status" value="2"/>
</dbReference>
<feature type="modified residue" description="4-aspartylphosphate" evidence="8">
    <location>
        <position position="55"/>
    </location>
</feature>
<proteinExistence type="predicted"/>
<dbReference type="InterPro" id="IPR051552">
    <property type="entry name" value="HptR"/>
</dbReference>
<evidence type="ECO:0000256" key="6">
    <source>
        <dbReference type="ARBA" id="ARBA00023125"/>
    </source>
</evidence>
<evidence type="ECO:0000259" key="9">
    <source>
        <dbReference type="PROSITE" id="PS01124"/>
    </source>
</evidence>
<dbReference type="PRINTS" id="PR00032">
    <property type="entry name" value="HTHARAC"/>
</dbReference>
<dbReference type="InterPro" id="IPR018060">
    <property type="entry name" value="HTH_AraC"/>
</dbReference>
<protein>
    <submittedName>
        <fullName evidence="11">Response regulator</fullName>
    </submittedName>
</protein>
<keyword evidence="2" id="KW-0963">Cytoplasm</keyword>
<sequence>MYNLLIADDDYEIRNGLCKYFPWDVVGFHVVGSVENGKEALEFIKRHEVDVILCDIKMPIMSGIDLASELSSLNSKVNIIFFSAYKDFLYAQKALENGVRRYILKSTNYQELIQAFTNIKEELDQQLLSSTKQGQDFSKKIIGTIKEYVEVNYRDATLEDLARLVHMNPDYLSKFFKKNAGMLFSEYLMQIRMENAAQFLGDIQYKTYEISDKIGYSNSFNFTRAFKNYFGMTPRDFRNQKSSDNERLENSFE</sequence>
<dbReference type="SMART" id="SM00448">
    <property type="entry name" value="REC"/>
    <property type="match status" value="1"/>
</dbReference>
<feature type="domain" description="Response regulatory" evidence="10">
    <location>
        <begin position="3"/>
        <end position="120"/>
    </location>
</feature>
<evidence type="ECO:0000259" key="10">
    <source>
        <dbReference type="PROSITE" id="PS50110"/>
    </source>
</evidence>
<evidence type="ECO:0000256" key="5">
    <source>
        <dbReference type="ARBA" id="ARBA00023015"/>
    </source>
</evidence>
<accession>A0ABX1XBQ6</accession>
<dbReference type="PROSITE" id="PS01124">
    <property type="entry name" value="HTH_ARAC_FAMILY_2"/>
    <property type="match status" value="1"/>
</dbReference>
<evidence type="ECO:0000313" key="12">
    <source>
        <dbReference type="Proteomes" id="UP000653578"/>
    </source>
</evidence>
<keyword evidence="3 8" id="KW-0597">Phosphoprotein</keyword>
<dbReference type="PROSITE" id="PS50110">
    <property type="entry name" value="RESPONSE_REGULATORY"/>
    <property type="match status" value="1"/>
</dbReference>
<gene>
    <name evidence="11" type="ORF">GC096_17170</name>
</gene>
<evidence type="ECO:0000256" key="1">
    <source>
        <dbReference type="ARBA" id="ARBA00004496"/>
    </source>
</evidence>
<keyword evidence="7" id="KW-0804">Transcription</keyword>
<dbReference type="InterPro" id="IPR009057">
    <property type="entry name" value="Homeodomain-like_sf"/>
</dbReference>
<keyword evidence="6" id="KW-0238">DNA-binding</keyword>
<comment type="subcellular location">
    <subcellularLocation>
        <location evidence="1">Cytoplasm</location>
    </subcellularLocation>
</comment>
<dbReference type="PANTHER" id="PTHR42713">
    <property type="entry name" value="HISTIDINE KINASE-RELATED"/>
    <property type="match status" value="1"/>
</dbReference>
<dbReference type="SUPFAM" id="SSF52172">
    <property type="entry name" value="CheY-like"/>
    <property type="match status" value="1"/>
</dbReference>